<feature type="domain" description="Exonuclease" evidence="2">
    <location>
        <begin position="3"/>
        <end position="168"/>
    </location>
</feature>
<organism evidence="3 4">
    <name type="scientific">Blautia argi</name>
    <dbReference type="NCBI Taxonomy" id="1912897"/>
    <lineage>
        <taxon>Bacteria</taxon>
        <taxon>Bacillati</taxon>
        <taxon>Bacillota</taxon>
        <taxon>Clostridia</taxon>
        <taxon>Lachnospirales</taxon>
        <taxon>Lachnospiraceae</taxon>
        <taxon>Blautia</taxon>
    </lineage>
</organism>
<dbReference type="GO" id="GO:0005829">
    <property type="term" value="C:cytosol"/>
    <property type="evidence" value="ECO:0007669"/>
    <property type="project" value="TreeGrafter"/>
</dbReference>
<dbReference type="Gene3D" id="3.30.420.10">
    <property type="entry name" value="Ribonuclease H-like superfamily/Ribonuclease H"/>
    <property type="match status" value="1"/>
</dbReference>
<dbReference type="Pfam" id="PF00929">
    <property type="entry name" value="RNase_T"/>
    <property type="match status" value="1"/>
</dbReference>
<dbReference type="FunFam" id="3.30.420.10:FF:000045">
    <property type="entry name" value="3'-5' exonuclease DinG"/>
    <property type="match status" value="1"/>
</dbReference>
<keyword evidence="1 3" id="KW-0540">Nuclease</keyword>
<evidence type="ECO:0000313" key="4">
    <source>
        <dbReference type="Proteomes" id="UP000250003"/>
    </source>
</evidence>
<dbReference type="GO" id="GO:0003677">
    <property type="term" value="F:DNA binding"/>
    <property type="evidence" value="ECO:0007669"/>
    <property type="project" value="InterPro"/>
</dbReference>
<sequence length="236" mass="27285">MREYVTLDLETTGLEPAKDRIIEIGAVKVMDGTVTEEYATLVNPQRKIPERITELTGISDEMVQGKPCIGQALTELLDFCKELPLLGHNLMFDYRFVKHNAVNLDMSFEKEGMDTLKLARILLPDLPSKSLQSLRLYYEIPQDDAHRALEDARTTYRLYERLRQEYGEQHRELFNPAPLLYKVKKQGPITPAQKRYLQDLVKYHRIDLNVESDSLTKNEASRLIDTILGTYGKIER</sequence>
<dbReference type="AlphaFoldDB" id="A0A2Z4U8F1"/>
<keyword evidence="4" id="KW-1185">Reference proteome</keyword>
<evidence type="ECO:0000256" key="1">
    <source>
        <dbReference type="ARBA" id="ARBA00022839"/>
    </source>
</evidence>
<dbReference type="EMBL" id="CP030280">
    <property type="protein sequence ID" value="AWY97286.1"/>
    <property type="molecule type" value="Genomic_DNA"/>
</dbReference>
<dbReference type="GO" id="GO:0008408">
    <property type="term" value="F:3'-5' exonuclease activity"/>
    <property type="evidence" value="ECO:0007669"/>
    <property type="project" value="TreeGrafter"/>
</dbReference>
<gene>
    <name evidence="3" type="ORF">DQQ01_02960</name>
</gene>
<dbReference type="InterPro" id="IPR036397">
    <property type="entry name" value="RNaseH_sf"/>
</dbReference>
<dbReference type="CDD" id="cd06127">
    <property type="entry name" value="DEDDh"/>
    <property type="match status" value="1"/>
</dbReference>
<dbReference type="PANTHER" id="PTHR30231:SF41">
    <property type="entry name" value="DNA POLYMERASE III SUBUNIT EPSILON"/>
    <property type="match status" value="1"/>
</dbReference>
<dbReference type="GO" id="GO:0003887">
    <property type="term" value="F:DNA-directed DNA polymerase activity"/>
    <property type="evidence" value="ECO:0007669"/>
    <property type="project" value="InterPro"/>
</dbReference>
<dbReference type="NCBIfam" id="TIGR00573">
    <property type="entry name" value="dnaq"/>
    <property type="match status" value="1"/>
</dbReference>
<evidence type="ECO:0000313" key="3">
    <source>
        <dbReference type="EMBL" id="AWY97286.1"/>
    </source>
</evidence>
<dbReference type="KEGG" id="blau:DQQ01_02960"/>
<dbReference type="SMART" id="SM00479">
    <property type="entry name" value="EXOIII"/>
    <property type="match status" value="1"/>
</dbReference>
<dbReference type="RefSeq" id="WP_111918285.1">
    <property type="nucleotide sequence ID" value="NZ_CAUWHR010000019.1"/>
</dbReference>
<dbReference type="SUPFAM" id="SSF53098">
    <property type="entry name" value="Ribonuclease H-like"/>
    <property type="match status" value="1"/>
</dbReference>
<proteinExistence type="predicted"/>
<accession>A0A2Z4U8F1</accession>
<dbReference type="InterPro" id="IPR012337">
    <property type="entry name" value="RNaseH-like_sf"/>
</dbReference>
<dbReference type="OrthoDB" id="9776650at2"/>
<dbReference type="InterPro" id="IPR006054">
    <property type="entry name" value="DnaQ"/>
</dbReference>
<name>A0A2Z4U8F1_9FIRM</name>
<protein>
    <submittedName>
        <fullName evidence="3">3'-5' exonuclease</fullName>
    </submittedName>
</protein>
<dbReference type="Proteomes" id="UP000250003">
    <property type="component" value="Chromosome"/>
</dbReference>
<reference evidence="4" key="1">
    <citation type="submission" date="2018-06" db="EMBL/GenBank/DDBJ databases">
        <title>Description of Blautia argi sp. nov., a new anaerobic isolated from dog feces.</title>
        <authorList>
            <person name="Chang Y.-H."/>
            <person name="Paek J."/>
            <person name="Shin Y."/>
        </authorList>
    </citation>
    <scope>NUCLEOTIDE SEQUENCE [LARGE SCALE GENOMIC DNA]</scope>
    <source>
        <strain evidence="4">KCTC 15426</strain>
    </source>
</reference>
<dbReference type="InterPro" id="IPR013520">
    <property type="entry name" value="Ribonucl_H"/>
</dbReference>
<evidence type="ECO:0000259" key="2">
    <source>
        <dbReference type="SMART" id="SM00479"/>
    </source>
</evidence>
<dbReference type="PANTHER" id="PTHR30231">
    <property type="entry name" value="DNA POLYMERASE III SUBUNIT EPSILON"/>
    <property type="match status" value="1"/>
</dbReference>
<keyword evidence="1 3" id="KW-0269">Exonuclease</keyword>
<keyword evidence="1 3" id="KW-0378">Hydrolase</keyword>
<dbReference type="GO" id="GO:0045004">
    <property type="term" value="P:DNA replication proofreading"/>
    <property type="evidence" value="ECO:0007669"/>
    <property type="project" value="TreeGrafter"/>
</dbReference>